<accession>A0A3G8XQV7</accession>
<dbReference type="RefSeq" id="WP_125025813.1">
    <property type="nucleotide sequence ID" value="NZ_CP034159.1"/>
</dbReference>
<reference evidence="2" key="1">
    <citation type="submission" date="2018-11" db="EMBL/GenBank/DDBJ databases">
        <title>Proposal to divide the Flavobacteriaceae and reorganize its genera based on Amino Acid Identity values calculated from whole genome sequences.</title>
        <authorList>
            <person name="Nicholson A.C."/>
            <person name="Gulvik C.A."/>
            <person name="Whitney A.M."/>
            <person name="Humrighouse B.W."/>
            <person name="Bell M."/>
            <person name="Holmes B."/>
            <person name="Steigerwalt A.G."/>
            <person name="Villarma A."/>
            <person name="Sheth M."/>
            <person name="Batra D."/>
            <person name="Pryor J."/>
            <person name="Bernardet J.-F."/>
            <person name="Hugo C."/>
            <person name="Kampfer P."/>
            <person name="Newman J.D."/>
            <person name="McQuiston J.R."/>
        </authorList>
    </citation>
    <scope>NUCLEOTIDE SEQUENCE [LARGE SCALE GENOMIC DNA]</scope>
    <source>
        <strain evidence="2">G0081</strain>
    </source>
</reference>
<proteinExistence type="predicted"/>
<dbReference type="AlphaFoldDB" id="A0A3G8XQV7"/>
<organism evidence="1 2">
    <name type="scientific">Kaistella carnis</name>
    <dbReference type="NCBI Taxonomy" id="1241979"/>
    <lineage>
        <taxon>Bacteria</taxon>
        <taxon>Pseudomonadati</taxon>
        <taxon>Bacteroidota</taxon>
        <taxon>Flavobacteriia</taxon>
        <taxon>Flavobacteriales</taxon>
        <taxon>Weeksellaceae</taxon>
        <taxon>Chryseobacterium group</taxon>
        <taxon>Kaistella</taxon>
    </lineage>
</organism>
<gene>
    <name evidence="1" type="ORF">EIB73_13770</name>
</gene>
<evidence type="ECO:0000313" key="1">
    <source>
        <dbReference type="EMBL" id="AZI34177.1"/>
    </source>
</evidence>
<name>A0A3G8XQV7_9FLAO</name>
<protein>
    <submittedName>
        <fullName evidence="1">Uncharacterized protein</fullName>
    </submittedName>
</protein>
<dbReference type="KEGG" id="ccas:EIB73_13770"/>
<evidence type="ECO:0000313" key="2">
    <source>
        <dbReference type="Proteomes" id="UP000270185"/>
    </source>
</evidence>
<keyword evidence="2" id="KW-1185">Reference proteome</keyword>
<dbReference type="Proteomes" id="UP000270185">
    <property type="component" value="Chromosome"/>
</dbReference>
<dbReference type="EMBL" id="CP034159">
    <property type="protein sequence ID" value="AZI34177.1"/>
    <property type="molecule type" value="Genomic_DNA"/>
</dbReference>
<sequence length="218" mass="24148">MGRTLFFLSSSIFNKKSFNLLFLLCFSQIAAQIFVKEGTPLTVKPGSFISSDTIIYESKSSIENNSSVNGGGKIYVAKGAIITDLSHQLKAELICVNSTRSSQGEKLKPLKKITKTQISAVKPVKKAEIVVRNKPSFYQSTNTEEFYSKRGSGTFAVFAGSAFTLKKNQNAQAILFKKSLVYFYLQEKQNSTITSYLIFSADVVEGIKMRGPPKSWFS</sequence>